<feature type="domain" description="DUF397" evidence="1">
    <location>
        <begin position="15"/>
        <end position="68"/>
    </location>
</feature>
<dbReference type="AlphaFoldDB" id="A0A5P2DA44"/>
<reference evidence="2 3" key="1">
    <citation type="submission" date="2018-05" db="EMBL/GenBank/DDBJ databases">
        <title>Streptomyces venezuelae.</title>
        <authorList>
            <person name="Kim W."/>
            <person name="Lee N."/>
            <person name="Cho B.-K."/>
        </authorList>
    </citation>
    <scope>NUCLEOTIDE SEQUENCE [LARGE SCALE GENOMIC DNA]</scope>
    <source>
        <strain evidence="2 3">ATCC 21782</strain>
    </source>
</reference>
<gene>
    <name evidence="2" type="ORF">DEJ50_33330</name>
</gene>
<evidence type="ECO:0000259" key="1">
    <source>
        <dbReference type="Pfam" id="PF04149"/>
    </source>
</evidence>
<sequence>MTDMKSLSATDLPEAKWRKSSFSDGGEQCVEVADTRPTRGFIAVRDSKDPYGPALAFTEAAFTAFLPHAAHGHTPTA</sequence>
<dbReference type="EMBL" id="CP029190">
    <property type="protein sequence ID" value="QES51985.1"/>
    <property type="molecule type" value="Genomic_DNA"/>
</dbReference>
<dbReference type="Pfam" id="PF04149">
    <property type="entry name" value="DUF397"/>
    <property type="match status" value="1"/>
</dbReference>
<accession>A0A5P2DA44</accession>
<dbReference type="Proteomes" id="UP000325211">
    <property type="component" value="Chromosome"/>
</dbReference>
<evidence type="ECO:0000313" key="2">
    <source>
        <dbReference type="EMBL" id="QES51985.1"/>
    </source>
</evidence>
<protein>
    <submittedName>
        <fullName evidence="2">DUF397 domain-containing protein</fullName>
    </submittedName>
</protein>
<organism evidence="2 3">
    <name type="scientific">Streptomyces venezuelae</name>
    <dbReference type="NCBI Taxonomy" id="54571"/>
    <lineage>
        <taxon>Bacteria</taxon>
        <taxon>Bacillati</taxon>
        <taxon>Actinomycetota</taxon>
        <taxon>Actinomycetes</taxon>
        <taxon>Kitasatosporales</taxon>
        <taxon>Streptomycetaceae</taxon>
        <taxon>Streptomyces</taxon>
    </lineage>
</organism>
<evidence type="ECO:0000313" key="3">
    <source>
        <dbReference type="Proteomes" id="UP000325211"/>
    </source>
</evidence>
<dbReference type="RefSeq" id="WP_150211723.1">
    <property type="nucleotide sequence ID" value="NZ_CP029190.1"/>
</dbReference>
<proteinExistence type="predicted"/>
<dbReference type="OrthoDB" id="4327960at2"/>
<name>A0A5P2DA44_STRVZ</name>
<dbReference type="InterPro" id="IPR007278">
    <property type="entry name" value="DUF397"/>
</dbReference>